<dbReference type="Pfam" id="PF13738">
    <property type="entry name" value="Pyr_redox_3"/>
    <property type="match status" value="1"/>
</dbReference>
<dbReference type="InterPro" id="IPR050775">
    <property type="entry name" value="FAD-binding_Monooxygenases"/>
</dbReference>
<protein>
    <recommendedName>
        <fullName evidence="12">Aldehyde dehydrogenase (NAD+)</fullName>
    </recommendedName>
</protein>
<name>A0ABP8XH11_9PSEU</name>
<dbReference type="Pfam" id="PF07859">
    <property type="entry name" value="Abhydrolase_3"/>
    <property type="match status" value="2"/>
</dbReference>
<dbReference type="Proteomes" id="UP001500325">
    <property type="component" value="Unassembled WGS sequence"/>
</dbReference>
<dbReference type="InterPro" id="IPR016163">
    <property type="entry name" value="Ald_DH_C"/>
</dbReference>
<dbReference type="Gene3D" id="3.40.309.10">
    <property type="entry name" value="Aldehyde Dehydrogenase, Chain A, domain 2"/>
    <property type="match status" value="1"/>
</dbReference>
<dbReference type="InterPro" id="IPR013094">
    <property type="entry name" value="AB_hydrolase_3"/>
</dbReference>
<dbReference type="PANTHER" id="PTHR43098">
    <property type="entry name" value="L-ORNITHINE N(5)-MONOOXYGENASE-RELATED"/>
    <property type="match status" value="1"/>
</dbReference>
<dbReference type="SUPFAM" id="SSF53720">
    <property type="entry name" value="ALDH-like"/>
    <property type="match status" value="1"/>
</dbReference>
<dbReference type="InterPro" id="IPR029058">
    <property type="entry name" value="AB_hydrolase_fold"/>
</dbReference>
<evidence type="ECO:0000313" key="11">
    <source>
        <dbReference type="Proteomes" id="UP001500325"/>
    </source>
</evidence>
<keyword evidence="4" id="KW-0274">FAD</keyword>
<keyword evidence="3" id="KW-0285">Flavoprotein</keyword>
<dbReference type="EMBL" id="BAABIC010000025">
    <property type="protein sequence ID" value="GAA4707980.1"/>
    <property type="molecule type" value="Genomic_DNA"/>
</dbReference>
<comment type="cofactor">
    <cofactor evidence="1">
        <name>FAD</name>
        <dbReference type="ChEBI" id="CHEBI:57692"/>
    </cofactor>
</comment>
<dbReference type="Gene3D" id="3.40.50.1820">
    <property type="entry name" value="alpha/beta hydrolase"/>
    <property type="match status" value="1"/>
</dbReference>
<feature type="domain" description="Alpha/beta hydrolase fold-3" evidence="9">
    <location>
        <begin position="774"/>
        <end position="820"/>
    </location>
</feature>
<comment type="similarity">
    <text evidence="2">Belongs to the FAD-binding monooxygenase family.</text>
</comment>
<comment type="caution">
    <text evidence="10">The sequence shown here is derived from an EMBL/GenBank/DDBJ whole genome shotgun (WGS) entry which is preliminary data.</text>
</comment>
<evidence type="ECO:0000256" key="7">
    <source>
        <dbReference type="ARBA" id="ARBA00023033"/>
    </source>
</evidence>
<keyword evidence="11" id="KW-1185">Reference proteome</keyword>
<evidence type="ECO:0000259" key="8">
    <source>
        <dbReference type="Pfam" id="PF00171"/>
    </source>
</evidence>
<dbReference type="PANTHER" id="PTHR43098:SF3">
    <property type="entry name" value="L-ORNITHINE N(5)-MONOOXYGENASE-RELATED"/>
    <property type="match status" value="1"/>
</dbReference>
<evidence type="ECO:0000256" key="2">
    <source>
        <dbReference type="ARBA" id="ARBA00010139"/>
    </source>
</evidence>
<dbReference type="InterPro" id="IPR015590">
    <property type="entry name" value="Aldehyde_DH_dom"/>
</dbReference>
<dbReference type="Gene3D" id="3.40.605.10">
    <property type="entry name" value="Aldehyde Dehydrogenase, Chain A, domain 1"/>
    <property type="match status" value="1"/>
</dbReference>
<dbReference type="InterPro" id="IPR016161">
    <property type="entry name" value="Ald_DH/histidinol_DH"/>
</dbReference>
<accession>A0ABP8XH11</accession>
<reference evidence="11" key="1">
    <citation type="journal article" date="2019" name="Int. J. Syst. Evol. Microbiol.">
        <title>The Global Catalogue of Microorganisms (GCM) 10K type strain sequencing project: providing services to taxonomists for standard genome sequencing and annotation.</title>
        <authorList>
            <consortium name="The Broad Institute Genomics Platform"/>
            <consortium name="The Broad Institute Genome Sequencing Center for Infectious Disease"/>
            <person name="Wu L."/>
            <person name="Ma J."/>
        </authorList>
    </citation>
    <scope>NUCLEOTIDE SEQUENCE [LARGE SCALE GENOMIC DNA]</scope>
    <source>
        <strain evidence="11">JCM 18055</strain>
    </source>
</reference>
<keyword evidence="7" id="KW-0503">Monooxygenase</keyword>
<evidence type="ECO:0000256" key="5">
    <source>
        <dbReference type="ARBA" id="ARBA00022857"/>
    </source>
</evidence>
<keyword evidence="5" id="KW-0521">NADP</keyword>
<dbReference type="Gene3D" id="3.50.50.60">
    <property type="entry name" value="FAD/NAD(P)-binding domain"/>
    <property type="match status" value="2"/>
</dbReference>
<sequence>MVHCADPGAVPTVDHAPDDFPEHVTAMRSRPMTEERAVPAAERAGLNVEVIVVGAGFAGLYALARLRELKFSVVVLEAGSEVGGTWYWNRYPGLRCDIPTTDYSYSWDPELEDEWRWSEKYATQPEILRYLTHVADRHDLRRDIRFDTRVTGAVWDESAEVWRVTTERGNVLVARYVVMATGALSVPKPVDVPGLGDFTGEVVTTARWPQAGLDVTGRRVAVVGTGSSGIQVIPLLAREAAELTVFQRTPAFSLPARNGAAPEYRVRMLAEDRAGYREAARSSSGGVPLRPPAHRAEDLTPEQQRELCEAAWQAGEISALNEVFADHLTDPGANAVLAEFLREKIRETVRDPVTAEALCPRDFPFMAKRPCFDTGYYETFNAPHVRLVDIRSTPITRVVERGIETSAGVTEVDTLVFATGYDAMTGALLAVNPAGREGRTLREAWAHGPRTYLGLMSAGFPNLFMITGPGSPSVLSNMIVAIEQHVVWVTDCLAALRADSLHTIEPTATAEQGWVQHVNDCADVTLFPQAESWYLGANVPGKPRVFMPYVGGVGVYRDICDAVAEEDYLGFRRTGPQGERCADGVIARLRPNVAALLRELQAAGEPDLGALPLLDEIDTRRVLAAVATGRRRPPQVAEVRYGVLPWGLPYRLYRPEGPGPHPVVVHLVAAPWLLPDPGPDAFARDLARRAGVIVVSTAPTAGADSRRAVVEAADAVRWVALQCAELGGTAAPVAVAGWSGGADLAAGVAHALRGDPAAPVVQLLVNPVGPGDADPTGQPPAVVVLGELDPAHDDGAARAAALVEAGVPTTTIVARGHIHASLAIVDLLSGEADRDRSAAALRRNLAPPRRDGGQPMEHARHFYIGGRWVAPSGSRTLPVIDPATEQEIETIALGETADVDAAVTAARRAFGTWSQTSVQERLHLLDRIIEIYTKRAQEIGESISREVGAPRALAVDVQAAVGVIHLETTRKVLADFVFERRHGSTLVVHEPIGVCALITPWNWPIHQIVPKVAAALATGCTMVLKPSEVAPLNALLLAEVLDEAGVPAGVFNLVNGDGATVGAALAAHPGVDMVSFTGSTRAGVEVARAAAPTVKRVIQELGGKSANILLDGDDLAALVARDVGVLCTNSGQSCNAPTRMLVPATRMAEAVQAAAAAAEAVVVGPPGAKDTEMGPLASAAQFRTVQDYIARGIAEGATLVAGGPGRPDGLESGYYVRPTVFADVDNSMTIAREEIFGPVLVLIGYTDEDDAVRIADDSDYGLSAWVSGDAARARALAHRLRAGEVHLNGADTDFGAPYGGYRRSGNGREFGAAGFAEYLETKSILGFE</sequence>
<dbReference type="SUPFAM" id="SSF53474">
    <property type="entry name" value="alpha/beta-Hydrolases"/>
    <property type="match status" value="1"/>
</dbReference>
<evidence type="ECO:0000313" key="10">
    <source>
        <dbReference type="EMBL" id="GAA4707980.1"/>
    </source>
</evidence>
<dbReference type="InterPro" id="IPR036188">
    <property type="entry name" value="FAD/NAD-bd_sf"/>
</dbReference>
<feature type="domain" description="Aldehyde dehydrogenase" evidence="8">
    <location>
        <begin position="868"/>
        <end position="1324"/>
    </location>
</feature>
<keyword evidence="6" id="KW-0560">Oxidoreductase</keyword>
<proteinExistence type="inferred from homology"/>
<evidence type="ECO:0008006" key="12">
    <source>
        <dbReference type="Google" id="ProtNLM"/>
    </source>
</evidence>
<organism evidence="10 11">
    <name type="scientific">Pseudonocardia yuanmonensis</name>
    <dbReference type="NCBI Taxonomy" id="1095914"/>
    <lineage>
        <taxon>Bacteria</taxon>
        <taxon>Bacillati</taxon>
        <taxon>Actinomycetota</taxon>
        <taxon>Actinomycetes</taxon>
        <taxon>Pseudonocardiales</taxon>
        <taxon>Pseudonocardiaceae</taxon>
        <taxon>Pseudonocardia</taxon>
    </lineage>
</organism>
<dbReference type="CDD" id="cd07138">
    <property type="entry name" value="ALDH_CddD_SSP0762"/>
    <property type="match status" value="1"/>
</dbReference>
<dbReference type="InterPro" id="IPR016162">
    <property type="entry name" value="Ald_DH_N"/>
</dbReference>
<evidence type="ECO:0000256" key="4">
    <source>
        <dbReference type="ARBA" id="ARBA00022827"/>
    </source>
</evidence>
<evidence type="ECO:0000256" key="1">
    <source>
        <dbReference type="ARBA" id="ARBA00001974"/>
    </source>
</evidence>
<dbReference type="PRINTS" id="PR00411">
    <property type="entry name" value="PNDRDTASEI"/>
</dbReference>
<dbReference type="Pfam" id="PF00171">
    <property type="entry name" value="Aldedh"/>
    <property type="match status" value="1"/>
</dbReference>
<dbReference type="PRINTS" id="PR00368">
    <property type="entry name" value="FADPNR"/>
</dbReference>
<gene>
    <name evidence="10" type="ORF">GCM10023215_56410</name>
</gene>
<evidence type="ECO:0000256" key="3">
    <source>
        <dbReference type="ARBA" id="ARBA00022630"/>
    </source>
</evidence>
<dbReference type="SUPFAM" id="SSF51905">
    <property type="entry name" value="FAD/NAD(P)-binding domain"/>
    <property type="match status" value="2"/>
</dbReference>
<feature type="domain" description="Alpha/beta hydrolase fold-3" evidence="9">
    <location>
        <begin position="679"/>
        <end position="768"/>
    </location>
</feature>
<evidence type="ECO:0000259" key="9">
    <source>
        <dbReference type="Pfam" id="PF07859"/>
    </source>
</evidence>
<evidence type="ECO:0000256" key="6">
    <source>
        <dbReference type="ARBA" id="ARBA00023002"/>
    </source>
</evidence>